<gene>
    <name evidence="2" type="ORF">AVDCRST_MAG73-1480</name>
</gene>
<organism evidence="2">
    <name type="scientific">uncultured Thermomicrobiales bacterium</name>
    <dbReference type="NCBI Taxonomy" id="1645740"/>
    <lineage>
        <taxon>Bacteria</taxon>
        <taxon>Pseudomonadati</taxon>
        <taxon>Thermomicrobiota</taxon>
        <taxon>Thermomicrobia</taxon>
        <taxon>Thermomicrobiales</taxon>
        <taxon>environmental samples</taxon>
    </lineage>
</organism>
<dbReference type="AlphaFoldDB" id="A0A6J4TZV4"/>
<dbReference type="InterPro" id="IPR023214">
    <property type="entry name" value="HAD_sf"/>
</dbReference>
<name>A0A6J4TZV4_9BACT</name>
<reference evidence="2" key="1">
    <citation type="submission" date="2020-02" db="EMBL/GenBank/DDBJ databases">
        <authorList>
            <person name="Meier V. D."/>
        </authorList>
    </citation>
    <scope>NUCLEOTIDE SEQUENCE</scope>
    <source>
        <strain evidence="2">AVDCRST_MAG73</strain>
    </source>
</reference>
<dbReference type="SFLD" id="SFLDG01129">
    <property type="entry name" value="C1.5:_HAD__Beta-PGM__Phosphata"/>
    <property type="match status" value="1"/>
</dbReference>
<proteinExistence type="predicted"/>
<dbReference type="EMBL" id="CADCWE010000087">
    <property type="protein sequence ID" value="CAA9536190.1"/>
    <property type="molecule type" value="Genomic_DNA"/>
</dbReference>
<dbReference type="PANTHER" id="PTHR43316:SF8">
    <property type="entry name" value="HAD FAMILY HYDROLASE"/>
    <property type="match status" value="1"/>
</dbReference>
<dbReference type="InterPro" id="IPR023198">
    <property type="entry name" value="PGP-like_dom2"/>
</dbReference>
<dbReference type="SUPFAM" id="SSF56784">
    <property type="entry name" value="HAD-like"/>
    <property type="match status" value="1"/>
</dbReference>
<dbReference type="Gene3D" id="1.10.150.240">
    <property type="entry name" value="Putative phosphatase, domain 2"/>
    <property type="match status" value="1"/>
</dbReference>
<evidence type="ECO:0000256" key="1">
    <source>
        <dbReference type="ARBA" id="ARBA00022801"/>
    </source>
</evidence>
<sequence>MATTNQLLLLDADDTLWENNIYFEQAVDEFLDFLAHSSMGPGEVRAVLDEIERANLLVHGYGAASFSRSLHDCYHRLAERPITDHDLLRVLGFGERILHQDIELIAGVAETIETLAARHRLVLLTKGHAEEQRLKVDRSGLADRFERAVIVPEKDAAVYRTVATELNADPDRTWMVGNSPKSDINPALEAGLNAVFVPHDRTWGLERQDLRPEAGPGRLLTVERFSDLLHHF</sequence>
<dbReference type="Gene3D" id="3.40.50.1000">
    <property type="entry name" value="HAD superfamily/HAD-like"/>
    <property type="match status" value="1"/>
</dbReference>
<dbReference type="Pfam" id="PF00702">
    <property type="entry name" value="Hydrolase"/>
    <property type="match status" value="1"/>
</dbReference>
<dbReference type="GO" id="GO:0016787">
    <property type="term" value="F:hydrolase activity"/>
    <property type="evidence" value="ECO:0007669"/>
    <property type="project" value="UniProtKB-KW"/>
</dbReference>
<dbReference type="SFLD" id="SFLDS00003">
    <property type="entry name" value="Haloacid_Dehalogenase"/>
    <property type="match status" value="1"/>
</dbReference>
<accession>A0A6J4TZV4</accession>
<dbReference type="InterPro" id="IPR036412">
    <property type="entry name" value="HAD-like_sf"/>
</dbReference>
<dbReference type="PANTHER" id="PTHR43316">
    <property type="entry name" value="HYDROLASE, HALOACID DELAHOGENASE-RELATED"/>
    <property type="match status" value="1"/>
</dbReference>
<keyword evidence="1 2" id="KW-0378">Hydrolase</keyword>
<dbReference type="InterPro" id="IPR051540">
    <property type="entry name" value="S-2-haloacid_dehalogenase"/>
</dbReference>
<protein>
    <submittedName>
        <fullName evidence="2">Haloacid dehalogenase-like hydrolase</fullName>
    </submittedName>
</protein>
<evidence type="ECO:0000313" key="2">
    <source>
        <dbReference type="EMBL" id="CAA9536190.1"/>
    </source>
</evidence>